<proteinExistence type="predicted"/>
<evidence type="ECO:0000256" key="1">
    <source>
        <dbReference type="SAM" id="MobiDB-lite"/>
    </source>
</evidence>
<feature type="transmembrane region" description="Helical" evidence="2">
    <location>
        <begin position="158"/>
        <end position="184"/>
    </location>
</feature>
<evidence type="ECO:0000313" key="3">
    <source>
        <dbReference type="EMBL" id="EHN10653.1"/>
    </source>
</evidence>
<evidence type="ECO:0000313" key="4">
    <source>
        <dbReference type="Proteomes" id="UP000005143"/>
    </source>
</evidence>
<feature type="transmembrane region" description="Helical" evidence="2">
    <location>
        <begin position="241"/>
        <end position="265"/>
    </location>
</feature>
<dbReference type="RefSeq" id="WP_007575566.1">
    <property type="nucleotide sequence ID" value="NZ_AGUD01000207.1"/>
</dbReference>
<feature type="transmembrane region" description="Helical" evidence="2">
    <location>
        <begin position="108"/>
        <end position="131"/>
    </location>
</feature>
<keyword evidence="4" id="KW-1185">Reference proteome</keyword>
<keyword evidence="2" id="KW-0812">Transmembrane</keyword>
<sequence>MSTSASTADRPEGARPARASAGRGAGGDVAFSLLRPLLGGLGRLRRAPLATLVPVLVLLLPLVPLGFGIDLVLREGGSAALQGLIAGAPRGASGVLIERPDGAGAARLVALAVLLVVAVALAVAAGLVGAGPTAQDAARGRGGAGAALRAAWRVWPSIAAILVLQALLLAAAAGVVVLAAVLAGQVRFQLTPVVLVVGLVALGFAACRLSLWPAIALDEDRGAVASLARAWRLTRGEPVRVVAALLGLLLAVAVPIALIAKLVSFVLWRLEESELLLLSPQAIELWSWALIPFGLVVAAALWGIGARELVRATGSRPTA</sequence>
<feature type="region of interest" description="Disordered" evidence="1">
    <location>
        <begin position="1"/>
        <end position="25"/>
    </location>
</feature>
<evidence type="ECO:0000256" key="2">
    <source>
        <dbReference type="SAM" id="Phobius"/>
    </source>
</evidence>
<dbReference type="AlphaFoldDB" id="H0E6Q4"/>
<comment type="caution">
    <text evidence="3">The sequence shown here is derived from an EMBL/GenBank/DDBJ whole genome shotgun (WGS) entry which is preliminary data.</text>
</comment>
<dbReference type="Proteomes" id="UP000005143">
    <property type="component" value="Unassembled WGS sequence"/>
</dbReference>
<reference evidence="3 4" key="1">
    <citation type="journal article" date="2013" name="Biodegradation">
        <title>Quantitative proteomic analysis of ibuprofen-degrading Patulibacter sp. strain I11.</title>
        <authorList>
            <person name="Almeida B."/>
            <person name="Kjeldal H."/>
            <person name="Lolas I."/>
            <person name="Knudsen A.D."/>
            <person name="Carvalho G."/>
            <person name="Nielsen K.L."/>
            <person name="Barreto Crespo M.T."/>
            <person name="Stensballe A."/>
            <person name="Nielsen J.L."/>
        </authorList>
    </citation>
    <scope>NUCLEOTIDE SEQUENCE [LARGE SCALE GENOMIC DNA]</scope>
    <source>
        <strain evidence="3 4">I11</strain>
    </source>
</reference>
<name>H0E6Q4_9ACTN</name>
<protein>
    <submittedName>
        <fullName evidence="3">Uncharacterized protein</fullName>
    </submittedName>
</protein>
<feature type="transmembrane region" description="Helical" evidence="2">
    <location>
        <begin position="285"/>
        <end position="306"/>
    </location>
</feature>
<accession>H0E6Q4</accession>
<dbReference type="EMBL" id="AGUD01000207">
    <property type="protein sequence ID" value="EHN10653.1"/>
    <property type="molecule type" value="Genomic_DNA"/>
</dbReference>
<keyword evidence="2" id="KW-1133">Transmembrane helix</keyword>
<keyword evidence="2" id="KW-0472">Membrane</keyword>
<organism evidence="3 4">
    <name type="scientific">Patulibacter medicamentivorans</name>
    <dbReference type="NCBI Taxonomy" id="1097667"/>
    <lineage>
        <taxon>Bacteria</taxon>
        <taxon>Bacillati</taxon>
        <taxon>Actinomycetota</taxon>
        <taxon>Thermoleophilia</taxon>
        <taxon>Solirubrobacterales</taxon>
        <taxon>Patulibacteraceae</taxon>
        <taxon>Patulibacter</taxon>
    </lineage>
</organism>
<gene>
    <name evidence="3" type="ORF">PAI11_25050</name>
</gene>
<feature type="transmembrane region" description="Helical" evidence="2">
    <location>
        <begin position="190"/>
        <end position="211"/>
    </location>
</feature>
<feature type="transmembrane region" description="Helical" evidence="2">
    <location>
        <begin position="49"/>
        <end position="69"/>
    </location>
</feature>